<proteinExistence type="predicted"/>
<dbReference type="RefSeq" id="WP_208057594.1">
    <property type="nucleotide sequence ID" value="NZ_JAGDYP010000001.1"/>
</dbReference>
<dbReference type="PROSITE" id="PS51257">
    <property type="entry name" value="PROKAR_LIPOPROTEIN"/>
    <property type="match status" value="1"/>
</dbReference>
<dbReference type="InterPro" id="IPR001375">
    <property type="entry name" value="Peptidase_S9_cat"/>
</dbReference>
<gene>
    <name evidence="4" type="ORF">J4N46_01200</name>
</gene>
<feature type="domain" description="Peptidase S9 prolyl oligopeptidase catalytic" evidence="3">
    <location>
        <begin position="122"/>
        <end position="274"/>
    </location>
</feature>
<dbReference type="InterPro" id="IPR029058">
    <property type="entry name" value="AB_hydrolase_fold"/>
</dbReference>
<dbReference type="PANTHER" id="PTHR22946">
    <property type="entry name" value="DIENELACTONE HYDROLASE DOMAIN-CONTAINING PROTEIN-RELATED"/>
    <property type="match status" value="1"/>
</dbReference>
<protein>
    <submittedName>
        <fullName evidence="4">Alpha/beta fold hydrolase</fullName>
    </submittedName>
</protein>
<comment type="caution">
    <text evidence="4">The sequence shown here is derived from an EMBL/GenBank/DDBJ whole genome shotgun (WGS) entry which is preliminary data.</text>
</comment>
<accession>A0ABS3PUS7</accession>
<organism evidence="4 5">
    <name type="scientific">Capnocytophaga bilenii</name>
    <dbReference type="NCBI Taxonomy" id="2819369"/>
    <lineage>
        <taxon>Bacteria</taxon>
        <taxon>Pseudomonadati</taxon>
        <taxon>Bacteroidota</taxon>
        <taxon>Flavobacteriia</taxon>
        <taxon>Flavobacteriales</taxon>
        <taxon>Flavobacteriaceae</taxon>
        <taxon>Capnocytophaga</taxon>
    </lineage>
</organism>
<dbReference type="PANTHER" id="PTHR22946:SF9">
    <property type="entry name" value="POLYKETIDE TRANSFERASE AF380"/>
    <property type="match status" value="1"/>
</dbReference>
<dbReference type="EMBL" id="JAGDYP010000001">
    <property type="protein sequence ID" value="MBO1883080.1"/>
    <property type="molecule type" value="Genomic_DNA"/>
</dbReference>
<dbReference type="Pfam" id="PF00326">
    <property type="entry name" value="Peptidase_S9"/>
    <property type="match status" value="1"/>
</dbReference>
<reference evidence="4 5" key="1">
    <citation type="submission" date="2021-03" db="EMBL/GenBank/DDBJ databases">
        <title>Isolation and description of Capnocytophaga bilenii sp. nov., a novel Capnocytophaga species, isolated from a gingivitis subject.</title>
        <authorList>
            <person name="Antezack A."/>
            <person name="Monnet-Corti V."/>
            <person name="La Scola B."/>
        </authorList>
    </citation>
    <scope>NUCLEOTIDE SEQUENCE [LARGE SCALE GENOMIC DNA]</scope>
    <source>
        <strain evidence="4 5">Marseille-Q4570</strain>
    </source>
</reference>
<keyword evidence="2" id="KW-0732">Signal</keyword>
<feature type="chain" id="PRO_5045559146" evidence="2">
    <location>
        <begin position="24"/>
        <end position="285"/>
    </location>
</feature>
<dbReference type="Gene3D" id="3.40.50.1820">
    <property type="entry name" value="alpha/beta hydrolase"/>
    <property type="match status" value="1"/>
</dbReference>
<evidence type="ECO:0000256" key="1">
    <source>
        <dbReference type="ARBA" id="ARBA00022801"/>
    </source>
</evidence>
<dbReference type="SUPFAM" id="SSF53474">
    <property type="entry name" value="alpha/beta-Hydrolases"/>
    <property type="match status" value="1"/>
</dbReference>
<evidence type="ECO:0000259" key="3">
    <source>
        <dbReference type="Pfam" id="PF00326"/>
    </source>
</evidence>
<name>A0ABS3PUS7_9FLAO</name>
<sequence length="285" mass="31832">MKKILYTLLALLLAACAKEPTQAQQNTNKNVPLVKDVQQISYQRNDGKQITIYGEIIAPKDYQQRQLPLVILSTGFGSSLDFVAHPYAEAIAEKQYVTYSFDFYGGNDGSRSGGSMTEMSPFTEADDLTAVLNYLREKPFVDKNNIYLFGFSQGGVVSSIVGTQNPDKLKGMILINTAFMLFDNARNTFPTVSHIPPTSTFLGKTIGKVYFERALSYDIYAELPKFNKKVLIIQGEKDNLVPLQCAQQAQRTFPNATLKTIPNGGHIFTNKQNAILIPYIKEYLK</sequence>
<evidence type="ECO:0000256" key="2">
    <source>
        <dbReference type="SAM" id="SignalP"/>
    </source>
</evidence>
<evidence type="ECO:0000313" key="4">
    <source>
        <dbReference type="EMBL" id="MBO1883080.1"/>
    </source>
</evidence>
<keyword evidence="5" id="KW-1185">Reference proteome</keyword>
<dbReference type="GO" id="GO:0016787">
    <property type="term" value="F:hydrolase activity"/>
    <property type="evidence" value="ECO:0007669"/>
    <property type="project" value="UniProtKB-KW"/>
</dbReference>
<keyword evidence="1 4" id="KW-0378">Hydrolase</keyword>
<feature type="signal peptide" evidence="2">
    <location>
        <begin position="1"/>
        <end position="23"/>
    </location>
</feature>
<evidence type="ECO:0000313" key="5">
    <source>
        <dbReference type="Proteomes" id="UP000681610"/>
    </source>
</evidence>
<dbReference type="InterPro" id="IPR050261">
    <property type="entry name" value="FrsA_esterase"/>
</dbReference>
<dbReference type="Proteomes" id="UP000681610">
    <property type="component" value="Unassembled WGS sequence"/>
</dbReference>